<dbReference type="AlphaFoldDB" id="A0A8S1HDW5"/>
<dbReference type="EMBL" id="CAJGYM010000028">
    <property type="protein sequence ID" value="CAD6192621.1"/>
    <property type="molecule type" value="Genomic_DNA"/>
</dbReference>
<comment type="caution">
    <text evidence="1">The sequence shown here is derived from an EMBL/GenBank/DDBJ whole genome shotgun (WGS) entry which is preliminary data.</text>
</comment>
<accession>A0A8S1HDW5</accession>
<dbReference type="Proteomes" id="UP000835052">
    <property type="component" value="Unassembled WGS sequence"/>
</dbReference>
<gene>
    <name evidence="1" type="ORF">CAUJ_LOCUS8540</name>
</gene>
<evidence type="ECO:0000313" key="2">
    <source>
        <dbReference type="Proteomes" id="UP000835052"/>
    </source>
</evidence>
<proteinExistence type="predicted"/>
<organism evidence="1 2">
    <name type="scientific">Caenorhabditis auriculariae</name>
    <dbReference type="NCBI Taxonomy" id="2777116"/>
    <lineage>
        <taxon>Eukaryota</taxon>
        <taxon>Metazoa</taxon>
        <taxon>Ecdysozoa</taxon>
        <taxon>Nematoda</taxon>
        <taxon>Chromadorea</taxon>
        <taxon>Rhabditida</taxon>
        <taxon>Rhabditina</taxon>
        <taxon>Rhabditomorpha</taxon>
        <taxon>Rhabditoidea</taxon>
        <taxon>Rhabditidae</taxon>
        <taxon>Peloderinae</taxon>
        <taxon>Caenorhabditis</taxon>
    </lineage>
</organism>
<sequence>MERSNRVSKKMKVAKRIAGRVALVPLASLALCSRVARKVPKLPRPTPTSTAIPSNHLDTKCNVKALISRDFEYS</sequence>
<keyword evidence="2" id="KW-1185">Reference proteome</keyword>
<reference evidence="1" key="1">
    <citation type="submission" date="2020-10" db="EMBL/GenBank/DDBJ databases">
        <authorList>
            <person name="Kikuchi T."/>
        </authorList>
    </citation>
    <scope>NUCLEOTIDE SEQUENCE</scope>
    <source>
        <strain evidence="1">NKZ352</strain>
    </source>
</reference>
<evidence type="ECO:0000313" key="1">
    <source>
        <dbReference type="EMBL" id="CAD6192621.1"/>
    </source>
</evidence>
<name>A0A8S1HDW5_9PELO</name>
<protein>
    <submittedName>
        <fullName evidence="1">Uncharacterized protein</fullName>
    </submittedName>
</protein>